<dbReference type="Proteomes" id="UP000322873">
    <property type="component" value="Unassembled WGS sequence"/>
</dbReference>
<evidence type="ECO:0000313" key="2">
    <source>
        <dbReference type="EMBL" id="KAA8570575.1"/>
    </source>
</evidence>
<organism evidence="2 3">
    <name type="scientific">Monilinia fructicola</name>
    <name type="common">Brown rot fungus</name>
    <name type="synonym">Ciboria fructicola</name>
    <dbReference type="NCBI Taxonomy" id="38448"/>
    <lineage>
        <taxon>Eukaryota</taxon>
        <taxon>Fungi</taxon>
        <taxon>Dikarya</taxon>
        <taxon>Ascomycota</taxon>
        <taxon>Pezizomycotina</taxon>
        <taxon>Leotiomycetes</taxon>
        <taxon>Helotiales</taxon>
        <taxon>Sclerotiniaceae</taxon>
        <taxon>Monilinia</taxon>
    </lineage>
</organism>
<feature type="compositionally biased region" description="Low complexity" evidence="1">
    <location>
        <begin position="20"/>
        <end position="29"/>
    </location>
</feature>
<feature type="compositionally biased region" description="Polar residues" evidence="1">
    <location>
        <begin position="66"/>
        <end position="96"/>
    </location>
</feature>
<feature type="compositionally biased region" description="Pro residues" evidence="1">
    <location>
        <begin position="43"/>
        <end position="63"/>
    </location>
</feature>
<sequence>MADVEEPQFTTLSQRIAALKQQQHQQPAQILWSQNNALTVAKRPPPPPPPPPIPSSDRPPLPTRPKTANNPPVLTYGSSVTQKPFNEPIATNTNSYPSPPNAPKSFDSSFATKEAIYIYTIGKEGLGRFNSFTSFYYFDNVLE</sequence>
<comment type="caution">
    <text evidence="2">The sequence shown here is derived from an EMBL/GenBank/DDBJ whole genome shotgun (WGS) entry which is preliminary data.</text>
</comment>
<evidence type="ECO:0000313" key="3">
    <source>
        <dbReference type="Proteomes" id="UP000322873"/>
    </source>
</evidence>
<evidence type="ECO:0000256" key="1">
    <source>
        <dbReference type="SAM" id="MobiDB-lite"/>
    </source>
</evidence>
<proteinExistence type="predicted"/>
<keyword evidence="3" id="KW-1185">Reference proteome</keyword>
<reference evidence="2 3" key="1">
    <citation type="submission" date="2019-06" db="EMBL/GenBank/DDBJ databases">
        <title>Genome Sequence of the Brown Rot Fungal Pathogen Monilinia fructicola.</title>
        <authorList>
            <person name="De Miccolis Angelini R.M."/>
            <person name="Landi L."/>
            <person name="Abate D."/>
            <person name="Pollastro S."/>
            <person name="Romanazzi G."/>
            <person name="Faretra F."/>
        </authorList>
    </citation>
    <scope>NUCLEOTIDE SEQUENCE [LARGE SCALE GENOMIC DNA]</scope>
    <source>
        <strain evidence="2 3">Mfrc123</strain>
    </source>
</reference>
<gene>
    <name evidence="2" type="ORF">EYC84_002837</name>
</gene>
<dbReference type="AlphaFoldDB" id="A0A5M9JUQ5"/>
<dbReference type="EMBL" id="VICG01000007">
    <property type="protein sequence ID" value="KAA8570575.1"/>
    <property type="molecule type" value="Genomic_DNA"/>
</dbReference>
<feature type="region of interest" description="Disordered" evidence="1">
    <location>
        <begin position="20"/>
        <end position="107"/>
    </location>
</feature>
<name>A0A5M9JUQ5_MONFR</name>
<accession>A0A5M9JUQ5</accession>
<dbReference type="VEuPathDB" id="FungiDB:MFRU_031g00120"/>
<protein>
    <submittedName>
        <fullName evidence="2">Uncharacterized protein</fullName>
    </submittedName>
</protein>